<evidence type="ECO:0000256" key="6">
    <source>
        <dbReference type="ARBA" id="ARBA00022989"/>
    </source>
</evidence>
<dbReference type="GO" id="GO:0006935">
    <property type="term" value="P:chemotaxis"/>
    <property type="evidence" value="ECO:0007669"/>
    <property type="project" value="UniProtKB-KW"/>
</dbReference>
<protein>
    <submittedName>
        <fullName evidence="14">Methyl-accepting chemotaxis protein</fullName>
    </submittedName>
</protein>
<dbReference type="InterPro" id="IPR041395">
    <property type="entry name" value="McpB_HAMP_3rd"/>
</dbReference>
<dbReference type="STRING" id="489703.SAMN04488038_101513"/>
<keyword evidence="4" id="KW-0145">Chemotaxis</keyword>
<dbReference type="GO" id="GO:0004888">
    <property type="term" value="F:transmembrane signaling receptor activity"/>
    <property type="evidence" value="ECO:0007669"/>
    <property type="project" value="TreeGrafter"/>
</dbReference>
<accession>A0A1H9ASU5</accession>
<dbReference type="Gene3D" id="1.20.120.1530">
    <property type="match status" value="2"/>
</dbReference>
<evidence type="ECO:0000256" key="5">
    <source>
        <dbReference type="ARBA" id="ARBA00022692"/>
    </source>
</evidence>
<dbReference type="InterPro" id="IPR051310">
    <property type="entry name" value="MCP_chemotaxis"/>
</dbReference>
<dbReference type="AlphaFoldDB" id="A0A1H9ASU5"/>
<name>A0A1H9ASU5_9GAMM</name>
<dbReference type="SUPFAM" id="SSF58104">
    <property type="entry name" value="Methyl-accepting chemotaxis protein (MCP) signaling domain"/>
    <property type="match status" value="1"/>
</dbReference>
<keyword evidence="15" id="KW-1185">Reference proteome</keyword>
<evidence type="ECO:0000256" key="7">
    <source>
        <dbReference type="ARBA" id="ARBA00023136"/>
    </source>
</evidence>
<keyword evidence="3" id="KW-0488">Methylation</keyword>
<evidence type="ECO:0000256" key="3">
    <source>
        <dbReference type="ARBA" id="ARBA00022481"/>
    </source>
</evidence>
<feature type="domain" description="Methyl-accepting transducer" evidence="12">
    <location>
        <begin position="457"/>
        <end position="520"/>
    </location>
</feature>
<comment type="subcellular location">
    <subcellularLocation>
        <location evidence="1">Cell membrane</location>
        <topology evidence="1">Multi-pass membrane protein</topology>
    </subcellularLocation>
</comment>
<evidence type="ECO:0000256" key="2">
    <source>
        <dbReference type="ARBA" id="ARBA00022475"/>
    </source>
</evidence>
<comment type="similarity">
    <text evidence="9">Belongs to the methyl-accepting chemotaxis (MCP) protein family.</text>
</comment>
<sequence length="520" mass="55842">MNSKPNVVQGVQGAGMSLRLRMLLSPAVAVALMLVLGILSALSLEQQRRDLEEISQQEVLQMTALEESRTSLVQANAAAYKLIAWIGQYEGAGLATALKGLNTSIDQADVQLKQYAPADTQAALREDIAKYRKRINQAVDMAESDVASGAGMMQSADKLFTGIDQRVAQIVKLQQDRVQLRVAQAESAARTAIIASVLLGLLAVVGSTVLALRTARTVMRQIGGEPAYVAQMVSRVAAGDLSQEIAVQSGDHASVLAAIKSMIGVLRRFSDAQREMARQHELGDLDHRIDAAAFEGVYGEIARQLNELVSSHIAVTLRLAEVAKRYAVGDLSQDMERLPGKKAALTEAMDTSKRNLQGINAQVKTLLEAAARGDFAVRGDAQRFQFEFRGMVEDLNRLMEINDGSLHELEEMLQAMADGNLGYRIEQPLQGAYARMKDSANAAAEQLAGIVGDIQRASEAISTAAKEIATGNQDLSVRTEQQAASLEQTASSMEELTSTVKQNAENARQANQLAAGASGV</sequence>
<proteinExistence type="inferred from homology"/>
<dbReference type="Pfam" id="PF18575">
    <property type="entry name" value="HAMP_N3"/>
    <property type="match status" value="1"/>
</dbReference>
<feature type="transmembrane region" description="Helical" evidence="11">
    <location>
        <begin position="20"/>
        <end position="42"/>
    </location>
</feature>
<feature type="transmembrane region" description="Helical" evidence="11">
    <location>
        <begin position="191"/>
        <end position="212"/>
    </location>
</feature>
<keyword evidence="2" id="KW-1003">Cell membrane</keyword>
<evidence type="ECO:0000313" key="14">
    <source>
        <dbReference type="EMBL" id="SEP79483.1"/>
    </source>
</evidence>
<evidence type="ECO:0000259" key="12">
    <source>
        <dbReference type="PROSITE" id="PS50111"/>
    </source>
</evidence>
<keyword evidence="5 11" id="KW-0812">Transmembrane</keyword>
<evidence type="ECO:0000256" key="10">
    <source>
        <dbReference type="PROSITE-ProRule" id="PRU00284"/>
    </source>
</evidence>
<gene>
    <name evidence="14" type="ORF">SAMN04488038_101513</name>
</gene>
<evidence type="ECO:0000256" key="4">
    <source>
        <dbReference type="ARBA" id="ARBA00022500"/>
    </source>
</evidence>
<dbReference type="InterPro" id="IPR003122">
    <property type="entry name" value="Tar_rcpt_lig-bd"/>
</dbReference>
<reference evidence="14 15" key="1">
    <citation type="submission" date="2016-10" db="EMBL/GenBank/DDBJ databases">
        <authorList>
            <person name="de Groot N.N."/>
        </authorList>
    </citation>
    <scope>NUCLEOTIDE SEQUENCE [LARGE SCALE GENOMIC DNA]</scope>
    <source>
        <strain evidence="14 15">DSM 25927</strain>
    </source>
</reference>
<evidence type="ECO:0000256" key="1">
    <source>
        <dbReference type="ARBA" id="ARBA00004651"/>
    </source>
</evidence>
<dbReference type="Proteomes" id="UP000199233">
    <property type="component" value="Unassembled WGS sequence"/>
</dbReference>
<dbReference type="PROSITE" id="PS50885">
    <property type="entry name" value="HAMP"/>
    <property type="match status" value="1"/>
</dbReference>
<evidence type="ECO:0000256" key="8">
    <source>
        <dbReference type="ARBA" id="ARBA00023224"/>
    </source>
</evidence>
<dbReference type="PANTHER" id="PTHR43531:SF14">
    <property type="entry name" value="METHYL-ACCEPTING CHEMOTAXIS PROTEIN I-RELATED"/>
    <property type="match status" value="1"/>
</dbReference>
<feature type="domain" description="HAMP" evidence="13">
    <location>
        <begin position="406"/>
        <end position="452"/>
    </location>
</feature>
<evidence type="ECO:0000259" key="13">
    <source>
        <dbReference type="PROSITE" id="PS50885"/>
    </source>
</evidence>
<evidence type="ECO:0000256" key="11">
    <source>
        <dbReference type="SAM" id="Phobius"/>
    </source>
</evidence>
<dbReference type="GO" id="GO:0007165">
    <property type="term" value="P:signal transduction"/>
    <property type="evidence" value="ECO:0007669"/>
    <property type="project" value="UniProtKB-KW"/>
</dbReference>
<dbReference type="GO" id="GO:0005886">
    <property type="term" value="C:plasma membrane"/>
    <property type="evidence" value="ECO:0007669"/>
    <property type="project" value="UniProtKB-SubCell"/>
</dbReference>
<dbReference type="EMBL" id="FOFS01000001">
    <property type="protein sequence ID" value="SEP79483.1"/>
    <property type="molecule type" value="Genomic_DNA"/>
</dbReference>
<dbReference type="InterPro" id="IPR004089">
    <property type="entry name" value="MCPsignal_dom"/>
</dbReference>
<dbReference type="RefSeq" id="WP_245732325.1">
    <property type="nucleotide sequence ID" value="NZ_FOFS01000001.1"/>
</dbReference>
<dbReference type="InterPro" id="IPR003660">
    <property type="entry name" value="HAMP_dom"/>
</dbReference>
<keyword evidence="7 11" id="KW-0472">Membrane</keyword>
<dbReference type="PROSITE" id="PS50111">
    <property type="entry name" value="CHEMOTAXIS_TRANSDUC_2"/>
    <property type="match status" value="1"/>
</dbReference>
<dbReference type="Pfam" id="PF02203">
    <property type="entry name" value="TarH"/>
    <property type="match status" value="1"/>
</dbReference>
<dbReference type="Pfam" id="PF18947">
    <property type="entry name" value="HAMP_2"/>
    <property type="match status" value="1"/>
</dbReference>
<feature type="non-terminal residue" evidence="14">
    <location>
        <position position="520"/>
    </location>
</feature>
<dbReference type="PANTHER" id="PTHR43531">
    <property type="entry name" value="PROTEIN ICFG"/>
    <property type="match status" value="1"/>
</dbReference>
<evidence type="ECO:0000313" key="15">
    <source>
        <dbReference type="Proteomes" id="UP000199233"/>
    </source>
</evidence>
<keyword evidence="6 11" id="KW-1133">Transmembrane helix</keyword>
<evidence type="ECO:0000256" key="9">
    <source>
        <dbReference type="ARBA" id="ARBA00029447"/>
    </source>
</evidence>
<keyword evidence="8 10" id="KW-0807">Transducer</keyword>
<organism evidence="14 15">
    <name type="scientific">Solimonas aquatica</name>
    <dbReference type="NCBI Taxonomy" id="489703"/>
    <lineage>
        <taxon>Bacteria</taxon>
        <taxon>Pseudomonadati</taxon>
        <taxon>Pseudomonadota</taxon>
        <taxon>Gammaproteobacteria</taxon>
        <taxon>Nevskiales</taxon>
        <taxon>Nevskiaceae</taxon>
        <taxon>Solimonas</taxon>
    </lineage>
</organism>